<dbReference type="PROSITE" id="PS00878">
    <property type="entry name" value="ODR_DC_2_1"/>
    <property type="match status" value="1"/>
</dbReference>
<keyword evidence="2 5" id="KW-0210">Decarboxylase</keyword>
<dbReference type="InterPro" id="IPR000183">
    <property type="entry name" value="Orn/DAP/Arg_de-COase"/>
</dbReference>
<feature type="domain" description="Orn/DAP/Arg decarboxylase 2 N-terminal" evidence="10">
    <location>
        <begin position="33"/>
        <end position="276"/>
    </location>
</feature>
<dbReference type="GO" id="GO:0009089">
    <property type="term" value="P:lysine biosynthetic process via diaminopimelate"/>
    <property type="evidence" value="ECO:0007669"/>
    <property type="project" value="UniProtKB-UniRule"/>
</dbReference>
<dbReference type="InterPro" id="IPR022653">
    <property type="entry name" value="De-COase2_pyr-phos_BS"/>
</dbReference>
<feature type="binding site" evidence="5">
    <location>
        <position position="228"/>
    </location>
    <ligand>
        <name>pyridoxal 5'-phosphate</name>
        <dbReference type="ChEBI" id="CHEBI:597326"/>
    </ligand>
</feature>
<dbReference type="PANTHER" id="PTHR43727">
    <property type="entry name" value="DIAMINOPIMELATE DECARBOXYLASE"/>
    <property type="match status" value="1"/>
</dbReference>
<feature type="binding site" evidence="5">
    <location>
        <position position="366"/>
    </location>
    <ligand>
        <name>substrate</name>
    </ligand>
</feature>
<dbReference type="EC" id="4.1.1.20" evidence="5 6"/>
<feature type="domain" description="Orn/DAP/Arg decarboxylase 2 C-terminal" evidence="9">
    <location>
        <begin position="28"/>
        <end position="364"/>
    </location>
</feature>
<evidence type="ECO:0000313" key="11">
    <source>
        <dbReference type="EMBL" id="SEJ46529.1"/>
    </source>
</evidence>
<evidence type="ECO:0000256" key="6">
    <source>
        <dbReference type="NCBIfam" id="TIGR01048"/>
    </source>
</evidence>
<evidence type="ECO:0000256" key="8">
    <source>
        <dbReference type="RuleBase" id="RU003738"/>
    </source>
</evidence>
<evidence type="ECO:0000256" key="5">
    <source>
        <dbReference type="HAMAP-Rule" id="MF_02120"/>
    </source>
</evidence>
<comment type="cofactor">
    <cofactor evidence="1 5 7 8">
        <name>pyridoxal 5'-phosphate</name>
        <dbReference type="ChEBI" id="CHEBI:597326"/>
    </cofactor>
</comment>
<keyword evidence="12" id="KW-1185">Reference proteome</keyword>
<dbReference type="InterPro" id="IPR029066">
    <property type="entry name" value="PLP-binding_barrel"/>
</dbReference>
<dbReference type="Proteomes" id="UP000199532">
    <property type="component" value="Unassembled WGS sequence"/>
</dbReference>
<dbReference type="OrthoDB" id="9802241at2"/>
<feature type="binding site" evidence="5">
    <location>
        <position position="312"/>
    </location>
    <ligand>
        <name>substrate</name>
    </ligand>
</feature>
<keyword evidence="4 5" id="KW-0456">Lyase</keyword>
<dbReference type="EMBL" id="FNXY01000008">
    <property type="protein sequence ID" value="SEJ46529.1"/>
    <property type="molecule type" value="Genomic_DNA"/>
</dbReference>
<dbReference type="Gene3D" id="2.40.37.10">
    <property type="entry name" value="Lyase, Ornithine Decarboxylase, Chain A, domain 1"/>
    <property type="match status" value="1"/>
</dbReference>
<evidence type="ECO:0000259" key="10">
    <source>
        <dbReference type="Pfam" id="PF02784"/>
    </source>
</evidence>
<feature type="modified residue" description="N6-(pyridoxal phosphate)lysine" evidence="5 7">
    <location>
        <position position="58"/>
    </location>
</feature>
<organism evidence="11 12">
    <name type="scientific">Dyadobacter koreensis</name>
    <dbReference type="NCBI Taxonomy" id="408657"/>
    <lineage>
        <taxon>Bacteria</taxon>
        <taxon>Pseudomonadati</taxon>
        <taxon>Bacteroidota</taxon>
        <taxon>Cytophagia</taxon>
        <taxon>Cytophagales</taxon>
        <taxon>Spirosomataceae</taxon>
        <taxon>Dyadobacter</taxon>
    </lineage>
</organism>
<feature type="binding site" evidence="5">
    <location>
        <position position="308"/>
    </location>
    <ligand>
        <name>substrate</name>
    </ligand>
</feature>
<dbReference type="Pfam" id="PF02784">
    <property type="entry name" value="Orn_Arg_deC_N"/>
    <property type="match status" value="1"/>
</dbReference>
<dbReference type="SUPFAM" id="SSF51419">
    <property type="entry name" value="PLP-binding barrel"/>
    <property type="match status" value="1"/>
</dbReference>
<feature type="binding site" evidence="5">
    <location>
        <position position="366"/>
    </location>
    <ligand>
        <name>pyridoxal 5'-phosphate</name>
        <dbReference type="ChEBI" id="CHEBI:597326"/>
    </ligand>
</feature>
<dbReference type="PRINTS" id="PR01181">
    <property type="entry name" value="DAPDCRBXLASE"/>
</dbReference>
<keyword evidence="3 5" id="KW-0663">Pyridoxal phosphate</keyword>
<comment type="pathway">
    <text evidence="5 8">Amino-acid biosynthesis; L-lysine biosynthesis via DAP pathway; L-lysine from DL-2,6-diaminopimelate: step 1/1.</text>
</comment>
<evidence type="ECO:0000259" key="9">
    <source>
        <dbReference type="Pfam" id="PF00278"/>
    </source>
</evidence>
<evidence type="ECO:0000256" key="1">
    <source>
        <dbReference type="ARBA" id="ARBA00001933"/>
    </source>
</evidence>
<accession>A0A1H6YZ74</accession>
<gene>
    <name evidence="5" type="primary">lysA</name>
    <name evidence="11" type="ORF">SAMN04487995_4807</name>
</gene>
<dbReference type="STRING" id="408657.SAMN04487995_4807"/>
<comment type="caution">
    <text evidence="5">Lacks conserved residue(s) required for the propagation of feature annotation.</text>
</comment>
<comment type="function">
    <text evidence="5">Specifically catalyzes the decarboxylation of meso-diaminopimelate (meso-DAP) to L-lysine.</text>
</comment>
<name>A0A1H6YZ74_9BACT</name>
<dbReference type="GO" id="GO:0030170">
    <property type="term" value="F:pyridoxal phosphate binding"/>
    <property type="evidence" value="ECO:0007669"/>
    <property type="project" value="UniProtKB-UniRule"/>
</dbReference>
<dbReference type="PANTHER" id="PTHR43727:SF2">
    <property type="entry name" value="GROUP IV DECARBOXYLASE"/>
    <property type="match status" value="1"/>
</dbReference>
<dbReference type="GO" id="GO:0008836">
    <property type="term" value="F:diaminopimelate decarboxylase activity"/>
    <property type="evidence" value="ECO:0007669"/>
    <property type="project" value="UniProtKB-UniRule"/>
</dbReference>
<comment type="catalytic activity">
    <reaction evidence="5 8">
        <text>meso-2,6-diaminopimelate + H(+) = L-lysine + CO2</text>
        <dbReference type="Rhea" id="RHEA:15101"/>
        <dbReference type="ChEBI" id="CHEBI:15378"/>
        <dbReference type="ChEBI" id="CHEBI:16526"/>
        <dbReference type="ChEBI" id="CHEBI:32551"/>
        <dbReference type="ChEBI" id="CHEBI:57791"/>
        <dbReference type="EC" id="4.1.1.20"/>
    </reaction>
</comment>
<dbReference type="AlphaFoldDB" id="A0A1H6YZ74"/>
<dbReference type="HAMAP" id="MF_02120">
    <property type="entry name" value="LysA"/>
    <property type="match status" value="1"/>
</dbReference>
<protein>
    <recommendedName>
        <fullName evidence="5 6">Diaminopimelate decarboxylase</fullName>
        <shortName evidence="5">DAP decarboxylase</shortName>
        <shortName evidence="5">DAPDC</shortName>
        <ecNumber evidence="5 6">4.1.1.20</ecNumber>
    </recommendedName>
</protein>
<comment type="similarity">
    <text evidence="5">Belongs to the Orn/Lys/Arg decarboxylase class-II family. LysA subfamily.</text>
</comment>
<evidence type="ECO:0000256" key="3">
    <source>
        <dbReference type="ARBA" id="ARBA00022898"/>
    </source>
</evidence>
<dbReference type="InterPro" id="IPR002986">
    <property type="entry name" value="DAP_deCOOHase_LysA"/>
</dbReference>
<proteinExistence type="inferred from homology"/>
<comment type="subunit">
    <text evidence="5">Homodimer.</text>
</comment>
<dbReference type="InterPro" id="IPR022643">
    <property type="entry name" value="De-COase2_C"/>
</dbReference>
<dbReference type="Gene3D" id="3.20.20.10">
    <property type="entry name" value="Alanine racemase"/>
    <property type="match status" value="1"/>
</dbReference>
<keyword evidence="5" id="KW-0028">Amino-acid biosynthesis</keyword>
<keyword evidence="5 8" id="KW-0457">Lysine biosynthesis</keyword>
<dbReference type="InterPro" id="IPR022644">
    <property type="entry name" value="De-COase2_N"/>
</dbReference>
<feature type="binding site" evidence="5">
    <location>
        <position position="339"/>
    </location>
    <ligand>
        <name>substrate</name>
    </ligand>
</feature>
<dbReference type="SUPFAM" id="SSF50621">
    <property type="entry name" value="Alanine racemase C-terminal domain-like"/>
    <property type="match status" value="1"/>
</dbReference>
<evidence type="ECO:0000256" key="4">
    <source>
        <dbReference type="ARBA" id="ARBA00023239"/>
    </source>
</evidence>
<evidence type="ECO:0000313" key="12">
    <source>
        <dbReference type="Proteomes" id="UP000199532"/>
    </source>
</evidence>
<dbReference type="FunFam" id="3.20.20.10:FF:000003">
    <property type="entry name" value="Diaminopimelate decarboxylase"/>
    <property type="match status" value="1"/>
</dbReference>
<sequence>MHLSEQNSYTIQNIDPIQLVEQYGSPLYVYDGGTIRRKTQELQNAFSGINMKIKFACKSNTNLAILRLMREIGVELDVVSTGELEMGKLAGYDTGQITFTPSGVPFHEVKTAVEAGAIVNVDSIPLLEWFGQTYGNTKPCLIRLKPNVAAGGNIKIMTAHADSKFGISVLLLDQILTVVKKYDIKVIGLHQHTGSDIKDAEPFLQVADIVFEAALQFPDLEIIDLGGGFKVSYKPNDPITDMQLLGNKISERFKNFCEKYGRELQLWFEPGKFLVSECGYLLVNTTVVKEDPARTFVHIDSGLNHLIRPMMYGSYHHILNISNPAGEKKDYTIVGYICETDTFATDRPLPEVRQGDVLAFLNAGAYGFTMSSNYNARFRPAEVLIDNGVAKLVRRRETLEDLLLTQVGFTE</sequence>
<reference evidence="11 12" key="1">
    <citation type="submission" date="2016-10" db="EMBL/GenBank/DDBJ databases">
        <authorList>
            <person name="de Groot N.N."/>
        </authorList>
    </citation>
    <scope>NUCLEOTIDE SEQUENCE [LARGE SCALE GENOMIC DNA]</scope>
    <source>
        <strain evidence="11 12">DSM 19938</strain>
    </source>
</reference>
<evidence type="ECO:0000256" key="7">
    <source>
        <dbReference type="PIRSR" id="PIRSR600183-50"/>
    </source>
</evidence>
<dbReference type="InterPro" id="IPR009006">
    <property type="entry name" value="Ala_racemase/Decarboxylase_C"/>
</dbReference>
<dbReference type="Pfam" id="PF00278">
    <property type="entry name" value="Orn_DAP_Arg_deC"/>
    <property type="match status" value="1"/>
</dbReference>
<evidence type="ECO:0000256" key="2">
    <source>
        <dbReference type="ARBA" id="ARBA00022793"/>
    </source>
</evidence>
<dbReference type="NCBIfam" id="TIGR01048">
    <property type="entry name" value="lysA"/>
    <property type="match status" value="1"/>
</dbReference>
<dbReference type="RefSeq" id="WP_090339061.1">
    <property type="nucleotide sequence ID" value="NZ_FNXY01000008.1"/>
</dbReference>
<dbReference type="PRINTS" id="PR01179">
    <property type="entry name" value="ODADCRBXLASE"/>
</dbReference>
<dbReference type="UniPathway" id="UPA00034">
    <property type="reaction ID" value="UER00027"/>
</dbReference>
<dbReference type="CDD" id="cd06828">
    <property type="entry name" value="PLPDE_III_DapDC"/>
    <property type="match status" value="1"/>
</dbReference>
<feature type="active site" description="Proton donor" evidence="7">
    <location>
        <position position="338"/>
    </location>
</feature>